<organism evidence="2">
    <name type="scientific">Klebsiella pneumoniae</name>
    <dbReference type="NCBI Taxonomy" id="573"/>
    <lineage>
        <taxon>Bacteria</taxon>
        <taxon>Pseudomonadati</taxon>
        <taxon>Pseudomonadota</taxon>
        <taxon>Gammaproteobacteria</taxon>
        <taxon>Enterobacterales</taxon>
        <taxon>Enterobacteriaceae</taxon>
        <taxon>Klebsiella/Raoultella group</taxon>
        <taxon>Klebsiella</taxon>
        <taxon>Klebsiella pneumoniae complex</taxon>
    </lineage>
</organism>
<feature type="compositionally biased region" description="Polar residues" evidence="1">
    <location>
        <begin position="53"/>
        <end position="62"/>
    </location>
</feature>
<proteinExistence type="predicted"/>
<dbReference type="EMBL" id="MK413719">
    <property type="protein sequence ID" value="QEQ69108.1"/>
    <property type="molecule type" value="Genomic_DNA"/>
</dbReference>
<feature type="region of interest" description="Disordered" evidence="1">
    <location>
        <begin position="1"/>
        <end position="22"/>
    </location>
</feature>
<reference evidence="2" key="1">
    <citation type="submission" date="2019-01" db="EMBL/GenBank/DDBJ databases">
        <authorList>
            <person name="Liang Q."/>
            <person name="Zhou D."/>
        </authorList>
    </citation>
    <scope>NUCLEOTIDE SEQUENCE</scope>
    <source>
        <strain evidence="2">362713</strain>
        <plasmid evidence="2">p362713-HI3</plasmid>
    </source>
</reference>
<keyword evidence="2" id="KW-0614">Plasmid</keyword>
<accession>A0A5P1PKI3</accession>
<sequence>MTARLATEAKTGSPRLTTGANREKAVCHGGGALLAKKLKTGAAPKGEARREIQNPTNKRLRR</sequence>
<protein>
    <submittedName>
        <fullName evidence="2">Uncharacterized protein</fullName>
    </submittedName>
</protein>
<name>A0A5P1PKI3_KLEPN</name>
<geneLocation type="plasmid" evidence="2">
    <name>p362713-HI3</name>
</geneLocation>
<evidence type="ECO:0000256" key="1">
    <source>
        <dbReference type="SAM" id="MobiDB-lite"/>
    </source>
</evidence>
<dbReference type="AlphaFoldDB" id="A0A5P1PKI3"/>
<evidence type="ECO:0000313" key="2">
    <source>
        <dbReference type="EMBL" id="QEQ69108.1"/>
    </source>
</evidence>
<feature type="region of interest" description="Disordered" evidence="1">
    <location>
        <begin position="39"/>
        <end position="62"/>
    </location>
</feature>